<reference evidence="1" key="1">
    <citation type="submission" date="2014-09" db="EMBL/GenBank/DDBJ databases">
        <authorList>
            <person name="Magalhaes I.L.F."/>
            <person name="Oliveira U."/>
            <person name="Santos F.R."/>
            <person name="Vidigal T.H.D.A."/>
            <person name="Brescovit A.D."/>
            <person name="Santos A.J."/>
        </authorList>
    </citation>
    <scope>NUCLEOTIDE SEQUENCE</scope>
    <source>
        <tissue evidence="1">Shoot tissue taken approximately 20 cm above the soil surface</tissue>
    </source>
</reference>
<reference evidence="1" key="2">
    <citation type="journal article" date="2015" name="Data Brief">
        <title>Shoot transcriptome of the giant reed, Arundo donax.</title>
        <authorList>
            <person name="Barrero R.A."/>
            <person name="Guerrero F.D."/>
            <person name="Moolhuijzen P."/>
            <person name="Goolsby J.A."/>
            <person name="Tidwell J."/>
            <person name="Bellgard S.E."/>
            <person name="Bellgard M.I."/>
        </authorList>
    </citation>
    <scope>NUCLEOTIDE SEQUENCE</scope>
    <source>
        <tissue evidence="1">Shoot tissue taken approximately 20 cm above the soil surface</tissue>
    </source>
</reference>
<dbReference type="AlphaFoldDB" id="A0A0A9G329"/>
<sequence length="37" mass="4231">MLARQAITLLLYPGLGSAMLRQHRRCSDYVEINIDIV</sequence>
<organism evidence="1">
    <name type="scientific">Arundo donax</name>
    <name type="common">Giant reed</name>
    <name type="synonym">Donax arundinaceus</name>
    <dbReference type="NCBI Taxonomy" id="35708"/>
    <lineage>
        <taxon>Eukaryota</taxon>
        <taxon>Viridiplantae</taxon>
        <taxon>Streptophyta</taxon>
        <taxon>Embryophyta</taxon>
        <taxon>Tracheophyta</taxon>
        <taxon>Spermatophyta</taxon>
        <taxon>Magnoliopsida</taxon>
        <taxon>Liliopsida</taxon>
        <taxon>Poales</taxon>
        <taxon>Poaceae</taxon>
        <taxon>PACMAD clade</taxon>
        <taxon>Arundinoideae</taxon>
        <taxon>Arundineae</taxon>
        <taxon>Arundo</taxon>
    </lineage>
</organism>
<proteinExistence type="predicted"/>
<name>A0A0A9G329_ARUDO</name>
<evidence type="ECO:0000313" key="1">
    <source>
        <dbReference type="EMBL" id="JAE15023.1"/>
    </source>
</evidence>
<dbReference type="EMBL" id="GBRH01182873">
    <property type="protein sequence ID" value="JAE15023.1"/>
    <property type="molecule type" value="Transcribed_RNA"/>
</dbReference>
<accession>A0A0A9G329</accession>
<protein>
    <submittedName>
        <fullName evidence="1">Uncharacterized protein</fullName>
    </submittedName>
</protein>